<dbReference type="RefSeq" id="WP_184828644.1">
    <property type="nucleotide sequence ID" value="NZ_JACHMM010000001.1"/>
</dbReference>
<organism evidence="3 4">
    <name type="scientific">Jiangella mangrovi</name>
    <dbReference type="NCBI Taxonomy" id="1524084"/>
    <lineage>
        <taxon>Bacteria</taxon>
        <taxon>Bacillati</taxon>
        <taxon>Actinomycetota</taxon>
        <taxon>Actinomycetes</taxon>
        <taxon>Jiangellales</taxon>
        <taxon>Jiangellaceae</taxon>
        <taxon>Jiangella</taxon>
    </lineage>
</organism>
<evidence type="ECO:0000313" key="4">
    <source>
        <dbReference type="Proteomes" id="UP000542813"/>
    </source>
</evidence>
<protein>
    <recommendedName>
        <fullName evidence="2">Transcription regulator HTH AraC- type ligand binding domain-containing protein</fullName>
    </recommendedName>
</protein>
<evidence type="ECO:0000256" key="1">
    <source>
        <dbReference type="ARBA" id="ARBA00023125"/>
    </source>
</evidence>
<evidence type="ECO:0000259" key="2">
    <source>
        <dbReference type="Pfam" id="PF14525"/>
    </source>
</evidence>
<reference evidence="3 4" key="1">
    <citation type="submission" date="2020-08" db="EMBL/GenBank/DDBJ databases">
        <title>Sequencing the genomes of 1000 actinobacteria strains.</title>
        <authorList>
            <person name="Klenk H.-P."/>
        </authorList>
    </citation>
    <scope>NUCLEOTIDE SEQUENCE [LARGE SCALE GENOMIC DNA]</scope>
    <source>
        <strain evidence="3 4">DSM 102122</strain>
    </source>
</reference>
<dbReference type="AlphaFoldDB" id="A0A7W9LPW6"/>
<dbReference type="SUPFAM" id="SSF51215">
    <property type="entry name" value="Regulatory protein AraC"/>
    <property type="match status" value="1"/>
</dbReference>
<gene>
    <name evidence="3" type="ORF">HD601_006259</name>
</gene>
<feature type="domain" description="Transcription regulator HTH AraC- type ligand binding" evidence="2">
    <location>
        <begin position="22"/>
        <end position="200"/>
    </location>
</feature>
<dbReference type="InterPro" id="IPR037923">
    <property type="entry name" value="HTH-like"/>
</dbReference>
<dbReference type="GO" id="GO:0003677">
    <property type="term" value="F:DNA binding"/>
    <property type="evidence" value="ECO:0007669"/>
    <property type="project" value="UniProtKB-KW"/>
</dbReference>
<sequence length="212" mass="23692">MTTTAPLDRFPVLRSSDVDHTREVIYRFVHRHPIEPVRPEDGLDSYLNGRRLDRVSAGYLAFGAETRTHPGELDFFVLQVVLFGTYTVRIGDREVTAEPGAAVVLSPGADVSTWWSADCGVLSFRVGEADYREHVAGLLERPPERELRFEPAMDLSEGRGRDLNVGIVRPLTQRLNHVFGLVGNPVQVRRLEDTLLTGLLRAQPNSFSDELG</sequence>
<dbReference type="Proteomes" id="UP000542813">
    <property type="component" value="Unassembled WGS sequence"/>
</dbReference>
<accession>A0A7W9LPW6</accession>
<dbReference type="EMBL" id="JACHMM010000001">
    <property type="protein sequence ID" value="MBB5791684.1"/>
    <property type="molecule type" value="Genomic_DNA"/>
</dbReference>
<dbReference type="InterPro" id="IPR035418">
    <property type="entry name" value="AraC-bd_2"/>
</dbReference>
<dbReference type="Pfam" id="PF14525">
    <property type="entry name" value="AraC_binding_2"/>
    <property type="match status" value="1"/>
</dbReference>
<keyword evidence="1" id="KW-0238">DNA-binding</keyword>
<comment type="caution">
    <text evidence="3">The sequence shown here is derived from an EMBL/GenBank/DDBJ whole genome shotgun (WGS) entry which is preliminary data.</text>
</comment>
<keyword evidence="4" id="KW-1185">Reference proteome</keyword>
<name>A0A7W9LPW6_9ACTN</name>
<proteinExistence type="predicted"/>
<evidence type="ECO:0000313" key="3">
    <source>
        <dbReference type="EMBL" id="MBB5791684.1"/>
    </source>
</evidence>